<feature type="region of interest" description="Disordered" evidence="5">
    <location>
        <begin position="243"/>
        <end position="285"/>
    </location>
</feature>
<dbReference type="InterPro" id="IPR039119">
    <property type="entry name" value="ABT1/Esf2"/>
</dbReference>
<dbReference type="InterPro" id="IPR035979">
    <property type="entry name" value="RBD_domain_sf"/>
</dbReference>
<feature type="compositionally biased region" description="Basic and acidic residues" evidence="5">
    <location>
        <begin position="1"/>
        <end position="10"/>
    </location>
</feature>
<dbReference type="InterPro" id="IPR012677">
    <property type="entry name" value="Nucleotide-bd_a/b_plait_sf"/>
</dbReference>
<keyword evidence="4" id="KW-0539">Nucleus</keyword>
<protein>
    <recommendedName>
        <fullName evidence="8">RRM domain-containing protein</fullName>
    </recommendedName>
</protein>
<evidence type="ECO:0000256" key="1">
    <source>
        <dbReference type="ARBA" id="ARBA00004604"/>
    </source>
</evidence>
<evidence type="ECO:0000256" key="5">
    <source>
        <dbReference type="SAM" id="MobiDB-lite"/>
    </source>
</evidence>
<dbReference type="InterPro" id="IPR034353">
    <property type="entry name" value="ABT1/ESF2_RRM"/>
</dbReference>
<dbReference type="PANTHER" id="PTHR12311:SF7">
    <property type="entry name" value="ACTIVATOR OF BASAL TRANSCRIPTION 1"/>
    <property type="match status" value="1"/>
</dbReference>
<dbReference type="PANTHER" id="PTHR12311">
    <property type="entry name" value="ACTIVATOR OF BASAL TRANSCRIPTION 1"/>
    <property type="match status" value="1"/>
</dbReference>
<dbReference type="OMA" id="FEWSEVG"/>
<dbReference type="GO" id="GO:0005730">
    <property type="term" value="C:nucleolus"/>
    <property type="evidence" value="ECO:0007669"/>
    <property type="project" value="UniProtKB-SubCell"/>
</dbReference>
<dbReference type="GO" id="GO:0000447">
    <property type="term" value="P:endonucleolytic cleavage in ITS1 to separate SSU-rRNA from 5.8S rRNA and LSU-rRNA from tricistronic rRNA transcript (SSU-rRNA, 5.8S rRNA, LSU-rRNA)"/>
    <property type="evidence" value="ECO:0007669"/>
    <property type="project" value="TreeGrafter"/>
</dbReference>
<gene>
    <name evidence="6" type="ORF">THAOC_35561</name>
</gene>
<sequence length="285" mass="32541">MGGKRRREDAPNDGPFVASSDVDDRILEAEPMIDQAPVGDGDDSNRETDEGDDRRQDLDATEEEAFLDDKPKKKKVRKLKLDATEDFNEKLSKRGIVYLSRVPPRMTPSKVKTLLSDWGEITRIYLVEEDKTHRKKRRKAGGSSGKRYTEGWIEFASKKIAKLVGSSLNMTPISHQKGNMHHDDVWSVKYLKGFKWSHLTEKVAYERRVREQKLRVEMMEVKRENAAFVSQLEQGKKMDYIEERLRRKGNSGGASEKKSRKIRQKKPFQGSGGSTKSVILGSLVS</sequence>
<dbReference type="eggNOG" id="KOG3152">
    <property type="taxonomic scope" value="Eukaryota"/>
</dbReference>
<accession>K0R366</accession>
<comment type="caution">
    <text evidence="6">The sequence shown here is derived from an EMBL/GenBank/DDBJ whole genome shotgun (WGS) entry which is preliminary data.</text>
</comment>
<proteinExistence type="inferred from homology"/>
<dbReference type="CDD" id="cd12263">
    <property type="entry name" value="RRM_ABT1_like"/>
    <property type="match status" value="1"/>
</dbReference>
<dbReference type="OrthoDB" id="287393at2759"/>
<organism evidence="6 7">
    <name type="scientific">Thalassiosira oceanica</name>
    <name type="common">Marine diatom</name>
    <dbReference type="NCBI Taxonomy" id="159749"/>
    <lineage>
        <taxon>Eukaryota</taxon>
        <taxon>Sar</taxon>
        <taxon>Stramenopiles</taxon>
        <taxon>Ochrophyta</taxon>
        <taxon>Bacillariophyta</taxon>
        <taxon>Coscinodiscophyceae</taxon>
        <taxon>Thalassiosirophycidae</taxon>
        <taxon>Thalassiosirales</taxon>
        <taxon>Thalassiosiraceae</taxon>
        <taxon>Thalassiosira</taxon>
    </lineage>
</organism>
<evidence type="ECO:0000256" key="4">
    <source>
        <dbReference type="ARBA" id="ARBA00023242"/>
    </source>
</evidence>
<dbReference type="GO" id="GO:0000480">
    <property type="term" value="P:endonucleolytic cleavage in 5'-ETS of tricistronic rRNA transcript (SSU-rRNA, 5.8S rRNA, LSU-rRNA)"/>
    <property type="evidence" value="ECO:0007669"/>
    <property type="project" value="TreeGrafter"/>
</dbReference>
<dbReference type="SUPFAM" id="SSF54928">
    <property type="entry name" value="RNA-binding domain, RBD"/>
    <property type="match status" value="1"/>
</dbReference>
<dbReference type="GO" id="GO:0003723">
    <property type="term" value="F:RNA binding"/>
    <property type="evidence" value="ECO:0007669"/>
    <property type="project" value="UniProtKB-KW"/>
</dbReference>
<evidence type="ECO:0000313" key="7">
    <source>
        <dbReference type="Proteomes" id="UP000266841"/>
    </source>
</evidence>
<dbReference type="AlphaFoldDB" id="K0R366"/>
<dbReference type="GO" id="GO:0000472">
    <property type="term" value="P:endonucleolytic cleavage to generate mature 5'-end of SSU-rRNA from (SSU-rRNA, 5.8S rRNA, LSU-rRNA)"/>
    <property type="evidence" value="ECO:0007669"/>
    <property type="project" value="TreeGrafter"/>
</dbReference>
<keyword evidence="7" id="KW-1185">Reference proteome</keyword>
<comment type="similarity">
    <text evidence="2">Belongs to the ESF2/ABP1 family.</text>
</comment>
<dbReference type="EMBL" id="AGNL01048232">
    <property type="protein sequence ID" value="EJK45809.1"/>
    <property type="molecule type" value="Genomic_DNA"/>
</dbReference>
<keyword evidence="3" id="KW-0694">RNA-binding</keyword>
<evidence type="ECO:0008006" key="8">
    <source>
        <dbReference type="Google" id="ProtNLM"/>
    </source>
</evidence>
<feature type="region of interest" description="Disordered" evidence="5">
    <location>
        <begin position="1"/>
        <end position="78"/>
    </location>
</feature>
<dbReference type="GO" id="GO:0034462">
    <property type="term" value="P:small-subunit processome assembly"/>
    <property type="evidence" value="ECO:0007669"/>
    <property type="project" value="TreeGrafter"/>
</dbReference>
<evidence type="ECO:0000256" key="3">
    <source>
        <dbReference type="ARBA" id="ARBA00022884"/>
    </source>
</evidence>
<feature type="compositionally biased region" description="Basic and acidic residues" evidence="5">
    <location>
        <begin position="43"/>
        <end position="58"/>
    </location>
</feature>
<dbReference type="Proteomes" id="UP000266841">
    <property type="component" value="Unassembled WGS sequence"/>
</dbReference>
<name>K0R366_THAOC</name>
<comment type="subcellular location">
    <subcellularLocation>
        <location evidence="1">Nucleus</location>
        <location evidence="1">Nucleolus</location>
    </subcellularLocation>
</comment>
<dbReference type="Gene3D" id="3.30.70.330">
    <property type="match status" value="1"/>
</dbReference>
<evidence type="ECO:0000256" key="2">
    <source>
        <dbReference type="ARBA" id="ARBA00005819"/>
    </source>
</evidence>
<evidence type="ECO:0000313" key="6">
    <source>
        <dbReference type="EMBL" id="EJK45809.1"/>
    </source>
</evidence>
<reference evidence="6 7" key="1">
    <citation type="journal article" date="2012" name="Genome Biol.">
        <title>Genome and low-iron response of an oceanic diatom adapted to chronic iron limitation.</title>
        <authorList>
            <person name="Lommer M."/>
            <person name="Specht M."/>
            <person name="Roy A.S."/>
            <person name="Kraemer L."/>
            <person name="Andreson R."/>
            <person name="Gutowska M.A."/>
            <person name="Wolf J."/>
            <person name="Bergner S.V."/>
            <person name="Schilhabel M.B."/>
            <person name="Klostermeier U.C."/>
            <person name="Beiko R.G."/>
            <person name="Rosenstiel P."/>
            <person name="Hippler M."/>
            <person name="Laroche J."/>
        </authorList>
    </citation>
    <scope>NUCLEOTIDE SEQUENCE [LARGE SCALE GENOMIC DNA]</scope>
    <source>
        <strain evidence="6 7">CCMP1005</strain>
    </source>
</reference>